<dbReference type="EMBL" id="PPEA01000060">
    <property type="protein sequence ID" value="PQM49415.1"/>
    <property type="molecule type" value="Genomic_DNA"/>
</dbReference>
<feature type="compositionally biased region" description="Polar residues" evidence="1">
    <location>
        <begin position="26"/>
        <end position="39"/>
    </location>
</feature>
<feature type="compositionally biased region" description="Low complexity" evidence="1">
    <location>
        <begin position="13"/>
        <end position="25"/>
    </location>
</feature>
<comment type="caution">
    <text evidence="2">The sequence shown here is derived from an EMBL/GenBank/DDBJ whole genome shotgun (WGS) entry which is preliminary data.</text>
</comment>
<accession>A0A2S8BRW3</accession>
<dbReference type="Proteomes" id="UP000238296">
    <property type="component" value="Unassembled WGS sequence"/>
</dbReference>
<dbReference type="AlphaFoldDB" id="A0A2S8BRW3"/>
<feature type="compositionally biased region" description="Basic residues" evidence="1">
    <location>
        <begin position="1"/>
        <end position="12"/>
    </location>
</feature>
<evidence type="ECO:0000313" key="2">
    <source>
        <dbReference type="EMBL" id="PQM49415.1"/>
    </source>
</evidence>
<reference evidence="2 3" key="1">
    <citation type="journal article" date="2017" name="Int. J. Syst. Evol. Microbiol.">
        <title>Mycobacterium talmoniae sp. nov., a slowly growing mycobacterium isolated from human respiratory samples.</title>
        <authorList>
            <person name="Davidson R.M."/>
            <person name="DeGroote M.A."/>
            <person name="Marola J.L."/>
            <person name="Buss S."/>
            <person name="Jones V."/>
            <person name="McNeil M.R."/>
            <person name="Freifeld A.G."/>
            <person name="Elaine Epperson L."/>
            <person name="Hasan N.A."/>
            <person name="Jackson M."/>
            <person name="Iwen P.C."/>
            <person name="Salfinger M."/>
            <person name="Strong M."/>
        </authorList>
    </citation>
    <scope>NUCLEOTIDE SEQUENCE [LARGE SCALE GENOMIC DNA]</scope>
    <source>
        <strain evidence="2 3">ATCC BAA-2683</strain>
    </source>
</reference>
<sequence>MSSTGRHPKITHSARSSASDASSCSTTRLTAGPAQSNGQHRVIAPASRNAAGMTCPSWSSSRYDDDSRSWVPARPIRIRSSQ</sequence>
<protein>
    <submittedName>
        <fullName evidence="2">Uncharacterized protein</fullName>
    </submittedName>
</protein>
<gene>
    <name evidence="2" type="ORF">C1Y40_00357</name>
</gene>
<evidence type="ECO:0000256" key="1">
    <source>
        <dbReference type="SAM" id="MobiDB-lite"/>
    </source>
</evidence>
<feature type="region of interest" description="Disordered" evidence="1">
    <location>
        <begin position="1"/>
        <end position="82"/>
    </location>
</feature>
<name>A0A2S8BRW3_9MYCO</name>
<evidence type="ECO:0000313" key="3">
    <source>
        <dbReference type="Proteomes" id="UP000238296"/>
    </source>
</evidence>
<organism evidence="2 3">
    <name type="scientific">Mycobacterium talmoniae</name>
    <dbReference type="NCBI Taxonomy" id="1858794"/>
    <lineage>
        <taxon>Bacteria</taxon>
        <taxon>Bacillati</taxon>
        <taxon>Actinomycetota</taxon>
        <taxon>Actinomycetes</taxon>
        <taxon>Mycobacteriales</taxon>
        <taxon>Mycobacteriaceae</taxon>
        <taxon>Mycobacterium</taxon>
    </lineage>
</organism>
<proteinExistence type="predicted"/>